<feature type="transmembrane region" description="Helical" evidence="8">
    <location>
        <begin position="313"/>
        <end position="335"/>
    </location>
</feature>
<evidence type="ECO:0000256" key="2">
    <source>
        <dbReference type="ARBA" id="ARBA00007520"/>
    </source>
</evidence>
<feature type="transmembrane region" description="Helical" evidence="8">
    <location>
        <begin position="12"/>
        <end position="38"/>
    </location>
</feature>
<evidence type="ECO:0000256" key="5">
    <source>
        <dbReference type="ARBA" id="ARBA00022692"/>
    </source>
</evidence>
<feature type="transmembrane region" description="Helical" evidence="8">
    <location>
        <begin position="79"/>
        <end position="98"/>
    </location>
</feature>
<dbReference type="AlphaFoldDB" id="A0A549YN02"/>
<keyword evidence="4" id="KW-1003">Cell membrane</keyword>
<dbReference type="InterPro" id="IPR050189">
    <property type="entry name" value="MFS_Efflux_Transporters"/>
</dbReference>
<dbReference type="Proteomes" id="UP000319280">
    <property type="component" value="Unassembled WGS sequence"/>
</dbReference>
<evidence type="ECO:0000313" key="13">
    <source>
        <dbReference type="Proteomes" id="UP000319280"/>
    </source>
</evidence>
<feature type="transmembrane region" description="Helical" evidence="8">
    <location>
        <begin position="255"/>
        <end position="277"/>
    </location>
</feature>
<keyword evidence="3" id="KW-0813">Transport</keyword>
<keyword evidence="13" id="KW-1185">Reference proteome</keyword>
<keyword evidence="5 8" id="KW-0812">Transmembrane</keyword>
<proteinExistence type="inferred from homology"/>
<evidence type="ECO:0000313" key="12">
    <source>
        <dbReference type="Proteomes" id="UP000306980"/>
    </source>
</evidence>
<feature type="transmembrane region" description="Helical" evidence="8">
    <location>
        <begin position="175"/>
        <end position="192"/>
    </location>
</feature>
<dbReference type="CDD" id="cd17474">
    <property type="entry name" value="MFS_YfmO_like"/>
    <property type="match status" value="1"/>
</dbReference>
<dbReference type="PANTHER" id="PTHR43124:SF3">
    <property type="entry name" value="CHLORAMPHENICOL EFFLUX PUMP RV0191"/>
    <property type="match status" value="1"/>
</dbReference>
<evidence type="ECO:0000256" key="6">
    <source>
        <dbReference type="ARBA" id="ARBA00022989"/>
    </source>
</evidence>
<evidence type="ECO:0000256" key="1">
    <source>
        <dbReference type="ARBA" id="ARBA00004651"/>
    </source>
</evidence>
<comment type="similarity">
    <text evidence="2">Belongs to the major facilitator superfamily. TCR/Tet family.</text>
</comment>
<evidence type="ECO:0000256" key="4">
    <source>
        <dbReference type="ARBA" id="ARBA00022475"/>
    </source>
</evidence>
<feature type="transmembrane region" description="Helical" evidence="8">
    <location>
        <begin position="347"/>
        <end position="369"/>
    </location>
</feature>
<feature type="transmembrane region" description="Helical" evidence="8">
    <location>
        <begin position="221"/>
        <end position="243"/>
    </location>
</feature>
<accession>A0A5S3R869</accession>
<dbReference type="SUPFAM" id="SSF103473">
    <property type="entry name" value="MFS general substrate transporter"/>
    <property type="match status" value="1"/>
</dbReference>
<dbReference type="InterPro" id="IPR011701">
    <property type="entry name" value="MFS"/>
</dbReference>
<dbReference type="InterPro" id="IPR036259">
    <property type="entry name" value="MFS_trans_sf"/>
</dbReference>
<dbReference type="Proteomes" id="UP000306980">
    <property type="component" value="Unassembled WGS sequence"/>
</dbReference>
<dbReference type="InterPro" id="IPR005829">
    <property type="entry name" value="Sugar_transporter_CS"/>
</dbReference>
<dbReference type="PROSITE" id="PS50850">
    <property type="entry name" value="MFS"/>
    <property type="match status" value="1"/>
</dbReference>
<dbReference type="OrthoDB" id="2986280at2"/>
<keyword evidence="6 8" id="KW-1133">Transmembrane helix</keyword>
<organism evidence="11 13">
    <name type="scientific">Lentibacillus cibarius</name>
    <dbReference type="NCBI Taxonomy" id="2583219"/>
    <lineage>
        <taxon>Bacteria</taxon>
        <taxon>Bacillati</taxon>
        <taxon>Bacillota</taxon>
        <taxon>Bacilli</taxon>
        <taxon>Bacillales</taxon>
        <taxon>Bacillaceae</taxon>
        <taxon>Lentibacillus</taxon>
    </lineage>
</organism>
<dbReference type="Gene3D" id="1.20.1250.20">
    <property type="entry name" value="MFS general substrate transporter like domains"/>
    <property type="match status" value="1"/>
</dbReference>
<feature type="transmembrane region" description="Helical" evidence="8">
    <location>
        <begin position="50"/>
        <end position="70"/>
    </location>
</feature>
<feature type="transmembrane region" description="Helical" evidence="8">
    <location>
        <begin position="375"/>
        <end position="394"/>
    </location>
</feature>
<evidence type="ECO:0000259" key="9">
    <source>
        <dbReference type="PROSITE" id="PS50850"/>
    </source>
</evidence>
<dbReference type="PROSITE" id="PS00216">
    <property type="entry name" value="SUGAR_TRANSPORT_1"/>
    <property type="match status" value="1"/>
</dbReference>
<protein>
    <submittedName>
        <fullName evidence="11">MFS transporter</fullName>
    </submittedName>
</protein>
<gene>
    <name evidence="10" type="ORF">FFL34_13685</name>
    <name evidence="11" type="ORF">FH966_09110</name>
</gene>
<evidence type="ECO:0000256" key="8">
    <source>
        <dbReference type="SAM" id="Phobius"/>
    </source>
</evidence>
<evidence type="ECO:0000313" key="10">
    <source>
        <dbReference type="EMBL" id="TMN23893.1"/>
    </source>
</evidence>
<reference evidence="10 12" key="1">
    <citation type="submission" date="2019-05" db="EMBL/GenBank/DDBJ databases">
        <title>Genomic analysis of Lentibacillus sp. NKC220-2.</title>
        <authorList>
            <person name="Oh Y.J."/>
        </authorList>
    </citation>
    <scope>NUCLEOTIDE SEQUENCE [LARGE SCALE GENOMIC DNA]</scope>
    <source>
        <strain evidence="10 12">NKC220-2</strain>
    </source>
</reference>
<dbReference type="PROSITE" id="PS00217">
    <property type="entry name" value="SUGAR_TRANSPORT_2"/>
    <property type="match status" value="1"/>
</dbReference>
<dbReference type="EMBL" id="VCIA01000001">
    <property type="protein sequence ID" value="TMN23893.1"/>
    <property type="molecule type" value="Genomic_DNA"/>
</dbReference>
<dbReference type="InterPro" id="IPR001958">
    <property type="entry name" value="Tet-R_TetA/multi-R_MdtG-like"/>
</dbReference>
<feature type="transmembrane region" description="Helical" evidence="8">
    <location>
        <begin position="289"/>
        <end position="307"/>
    </location>
</feature>
<evidence type="ECO:0000256" key="3">
    <source>
        <dbReference type="ARBA" id="ARBA00022448"/>
    </source>
</evidence>
<dbReference type="PRINTS" id="PR01035">
    <property type="entry name" value="TCRTETA"/>
</dbReference>
<dbReference type="EMBL" id="VJMZ01000001">
    <property type="protein sequence ID" value="TRM13240.1"/>
    <property type="molecule type" value="Genomic_DNA"/>
</dbReference>
<dbReference type="GO" id="GO:0005886">
    <property type="term" value="C:plasma membrane"/>
    <property type="evidence" value="ECO:0007669"/>
    <property type="project" value="UniProtKB-SubCell"/>
</dbReference>
<name>A0A549YN02_9BACI</name>
<dbReference type="Pfam" id="PF07690">
    <property type="entry name" value="MFS_1"/>
    <property type="match status" value="1"/>
</dbReference>
<evidence type="ECO:0000256" key="7">
    <source>
        <dbReference type="ARBA" id="ARBA00023136"/>
    </source>
</evidence>
<keyword evidence="7 8" id="KW-0472">Membrane</keyword>
<accession>A0A549YN02</accession>
<comment type="subcellular location">
    <subcellularLocation>
        <location evidence="1">Cell membrane</location>
        <topology evidence="1">Multi-pass membrane protein</topology>
    </subcellularLocation>
</comment>
<evidence type="ECO:0000313" key="11">
    <source>
        <dbReference type="EMBL" id="TRM13240.1"/>
    </source>
</evidence>
<dbReference type="PANTHER" id="PTHR43124">
    <property type="entry name" value="PURINE EFFLUX PUMP PBUE"/>
    <property type="match status" value="1"/>
</dbReference>
<comment type="caution">
    <text evidence="11">The sequence shown here is derived from an EMBL/GenBank/DDBJ whole genome shotgun (WGS) entry which is preliminary data.</text>
</comment>
<dbReference type="GO" id="GO:0022857">
    <property type="term" value="F:transmembrane transporter activity"/>
    <property type="evidence" value="ECO:0007669"/>
    <property type="project" value="InterPro"/>
</dbReference>
<feature type="domain" description="Major facilitator superfamily (MFS) profile" evidence="9">
    <location>
        <begin position="13"/>
        <end position="398"/>
    </location>
</feature>
<dbReference type="InterPro" id="IPR020846">
    <property type="entry name" value="MFS_dom"/>
</dbReference>
<sequence length="399" mass="43217">MGSHLKKQEKLWIILSLATIPLIMTLGNSMLIPILPVMEKELDISKLESSYIITTYSVVAIFLIPIAGFLSDRFGRKKVIIPALIITGLGGLVAGWASQVMDQAFLVVIAGRVLQGIGASGAFPIVLPLVGDIFKDDEEASSTLGIIETSNTVGKVLSPILGAALAALVWFLPFYSIPVLCIISVLMVSFLVKNKGGEEQGTHFKEYLSMAKDVFKEHGKWLVAVFLIGAILMFILFGFLFYLSSILEDKYDYKGIWKGLLLAIPLLALSIASFVSGRMIKGKLTVMKWVTFIGIILAGASVAVIPFMDHPVYLLSVFFVCGVGIGMSLPCLDALITESLEKTVRGIITSIYTSMRFIGVAAGPPVIAVMMKGNIIWMASLLTIFALIAGFLGYRNINP</sequence>
<reference evidence="11 13" key="2">
    <citation type="submission" date="2019-07" db="EMBL/GenBank/DDBJ databases">
        <title>Genomic analysis of Lentibacillus sp. NKC851-2.</title>
        <authorList>
            <person name="Oh Y.J."/>
        </authorList>
    </citation>
    <scope>NUCLEOTIDE SEQUENCE [LARGE SCALE GENOMIC DNA]</scope>
    <source>
        <strain evidence="11 13">NKC851-2</strain>
    </source>
</reference>